<protein>
    <submittedName>
        <fullName evidence="1">RHS repeat-associated core domain-containing protein</fullName>
    </submittedName>
</protein>
<comment type="caution">
    <text evidence="1">The sequence shown here is derived from an EMBL/GenBank/DDBJ whole genome shotgun (WGS) entry which is preliminary data.</text>
</comment>
<dbReference type="RefSeq" id="WP_186733205.1">
    <property type="nucleotide sequence ID" value="NZ_JABWRJ020000004.1"/>
</dbReference>
<reference evidence="1" key="1">
    <citation type="journal article" date="2020" name="Microorganisms">
        <title>Reliable Identification of Environmental Pseudomonas Isolates Using the rpoD Gene.</title>
        <authorList>
            <consortium name="The Broad Institute Genome Sequencing Platform"/>
            <person name="Girard L."/>
            <person name="Lood C."/>
            <person name="Rokni-Zadeh H."/>
            <person name="van Noort V."/>
            <person name="Lavigne R."/>
            <person name="De Mot R."/>
        </authorList>
    </citation>
    <scope>NUCLEOTIDE SEQUENCE</scope>
    <source>
        <strain evidence="1">BW13M1</strain>
    </source>
</reference>
<dbReference type="AlphaFoldDB" id="A0A923G7P8"/>
<gene>
    <name evidence="1" type="ORF">HU751_10975</name>
</gene>
<sequence length="273" mass="29838">MAHTHLSRTDRQQSVLGETRAYPPYGASSLLTGARLAYCGQLREPVTGTYHLGNGHRVFNPLIMRFSSPDRLSPFGKGGMNTYVYCQGDPINYQDPSGRTLSRSEYKSATNTLSAFAAGVGAADLFGHIKQRAAMSEYIDLREELIKLGVPERELGAPVRFWDKRKQEATIVTDGAAAGVVVAALFFQDLDSRPEAVHEPDLLRARDILIPLAALATMVASKITNNVLGVNKRDFVALAEGLQKKKDDYYNPSLLGRAGNLELSELGRGVREA</sequence>
<accession>A0A923G7P8</accession>
<name>A0A923G7P8_9PSED</name>
<dbReference type="SUPFAM" id="SSF56399">
    <property type="entry name" value="ADP-ribosylation"/>
    <property type="match status" value="1"/>
</dbReference>
<evidence type="ECO:0000313" key="1">
    <source>
        <dbReference type="EMBL" id="MBC3446297.1"/>
    </source>
</evidence>
<reference evidence="1" key="2">
    <citation type="submission" date="2020-07" db="EMBL/GenBank/DDBJ databases">
        <authorList>
            <person name="Lood C."/>
            <person name="Girard L."/>
        </authorList>
    </citation>
    <scope>NUCLEOTIDE SEQUENCE</scope>
    <source>
        <strain evidence="1">BW13M1</strain>
    </source>
</reference>
<proteinExistence type="predicted"/>
<organism evidence="1">
    <name type="scientific">Pseudomonas peradeniyensis</name>
    <dbReference type="NCBI Taxonomy" id="2745488"/>
    <lineage>
        <taxon>Bacteria</taxon>
        <taxon>Pseudomonadati</taxon>
        <taxon>Pseudomonadota</taxon>
        <taxon>Gammaproteobacteria</taxon>
        <taxon>Pseudomonadales</taxon>
        <taxon>Pseudomonadaceae</taxon>
        <taxon>Pseudomonas</taxon>
    </lineage>
</organism>
<dbReference type="NCBIfam" id="TIGR03696">
    <property type="entry name" value="Rhs_assc_core"/>
    <property type="match status" value="1"/>
</dbReference>
<dbReference type="Gene3D" id="2.180.10.10">
    <property type="entry name" value="RHS repeat-associated core"/>
    <property type="match status" value="1"/>
</dbReference>
<dbReference type="EMBL" id="JABWRJ010000011">
    <property type="protein sequence ID" value="MBC3446297.1"/>
    <property type="molecule type" value="Genomic_DNA"/>
</dbReference>
<dbReference type="InterPro" id="IPR022385">
    <property type="entry name" value="Rhs_assc_core"/>
</dbReference>